<gene>
    <name evidence="1" type="ORF">M422DRAFT_57053</name>
</gene>
<dbReference type="OrthoDB" id="2881727at2759"/>
<dbReference type="Proteomes" id="UP000054279">
    <property type="component" value="Unassembled WGS sequence"/>
</dbReference>
<dbReference type="EMBL" id="KN837919">
    <property type="protein sequence ID" value="KIJ22834.1"/>
    <property type="molecule type" value="Genomic_DNA"/>
</dbReference>
<dbReference type="AlphaFoldDB" id="A0A0C9TLV6"/>
<protein>
    <submittedName>
        <fullName evidence="1">Uncharacterized protein</fullName>
    </submittedName>
</protein>
<proteinExistence type="predicted"/>
<sequence length="147" mass="17041">MNNQWYPWPDKESSVIDILRHIPRSAFSDSHHHAIQWCVTALGISNVLSVRVAKDIDKALQASCGIDSKRYERSLGHIHYVNDLADTIAQMANSRVCSELHFYPKATDKQFYEARQAAQWLHETKDDLLTPMVRHENQDFYIFEPSL</sequence>
<evidence type="ECO:0000313" key="1">
    <source>
        <dbReference type="EMBL" id="KIJ22834.1"/>
    </source>
</evidence>
<keyword evidence="2" id="KW-1185">Reference proteome</keyword>
<accession>A0A0C9TLV6</accession>
<reference evidence="1 2" key="1">
    <citation type="submission" date="2014-06" db="EMBL/GenBank/DDBJ databases">
        <title>Evolutionary Origins and Diversification of the Mycorrhizal Mutualists.</title>
        <authorList>
            <consortium name="DOE Joint Genome Institute"/>
            <consortium name="Mycorrhizal Genomics Consortium"/>
            <person name="Kohler A."/>
            <person name="Kuo A."/>
            <person name="Nagy L.G."/>
            <person name="Floudas D."/>
            <person name="Copeland A."/>
            <person name="Barry K.W."/>
            <person name="Cichocki N."/>
            <person name="Veneault-Fourrey C."/>
            <person name="LaButti K."/>
            <person name="Lindquist E.A."/>
            <person name="Lipzen A."/>
            <person name="Lundell T."/>
            <person name="Morin E."/>
            <person name="Murat C."/>
            <person name="Riley R."/>
            <person name="Ohm R."/>
            <person name="Sun H."/>
            <person name="Tunlid A."/>
            <person name="Henrissat B."/>
            <person name="Grigoriev I.V."/>
            <person name="Hibbett D.S."/>
            <person name="Martin F."/>
        </authorList>
    </citation>
    <scope>NUCLEOTIDE SEQUENCE [LARGE SCALE GENOMIC DNA]</scope>
    <source>
        <strain evidence="1 2">SS14</strain>
    </source>
</reference>
<dbReference type="HOGENOM" id="CLU_145550_0_0_1"/>
<evidence type="ECO:0000313" key="2">
    <source>
        <dbReference type="Proteomes" id="UP000054279"/>
    </source>
</evidence>
<organism evidence="1 2">
    <name type="scientific">Sphaerobolus stellatus (strain SS14)</name>
    <dbReference type="NCBI Taxonomy" id="990650"/>
    <lineage>
        <taxon>Eukaryota</taxon>
        <taxon>Fungi</taxon>
        <taxon>Dikarya</taxon>
        <taxon>Basidiomycota</taxon>
        <taxon>Agaricomycotina</taxon>
        <taxon>Agaricomycetes</taxon>
        <taxon>Phallomycetidae</taxon>
        <taxon>Geastrales</taxon>
        <taxon>Sphaerobolaceae</taxon>
        <taxon>Sphaerobolus</taxon>
    </lineage>
</organism>
<name>A0A0C9TLV6_SPHS4</name>